<protein>
    <recommendedName>
        <fullName evidence="5">Secreted protein</fullName>
    </recommendedName>
</protein>
<feature type="signal peptide" evidence="2">
    <location>
        <begin position="1"/>
        <end position="22"/>
    </location>
</feature>
<feature type="region of interest" description="Disordered" evidence="1">
    <location>
        <begin position="62"/>
        <end position="81"/>
    </location>
</feature>
<evidence type="ECO:0000256" key="1">
    <source>
        <dbReference type="SAM" id="MobiDB-lite"/>
    </source>
</evidence>
<evidence type="ECO:0000256" key="2">
    <source>
        <dbReference type="SAM" id="SignalP"/>
    </source>
</evidence>
<reference evidence="4" key="1">
    <citation type="journal article" date="2019" name="Int. J. Syst. Evol. Microbiol.">
        <title>The Global Catalogue of Microorganisms (GCM) 10K type strain sequencing project: providing services to taxonomists for standard genome sequencing and annotation.</title>
        <authorList>
            <consortium name="The Broad Institute Genomics Platform"/>
            <consortium name="The Broad Institute Genome Sequencing Center for Infectious Disease"/>
            <person name="Wu L."/>
            <person name="Ma J."/>
        </authorList>
    </citation>
    <scope>NUCLEOTIDE SEQUENCE [LARGE SCALE GENOMIC DNA]</scope>
    <source>
        <strain evidence="4">CECT 8010</strain>
    </source>
</reference>
<accession>A0ABV8Q2U6</accession>
<evidence type="ECO:0008006" key="5">
    <source>
        <dbReference type="Google" id="ProtNLM"/>
    </source>
</evidence>
<dbReference type="RefSeq" id="WP_379015469.1">
    <property type="nucleotide sequence ID" value="NZ_JBHSDC010000029.1"/>
</dbReference>
<feature type="compositionally biased region" description="Basic and acidic residues" evidence="1">
    <location>
        <begin position="62"/>
        <end position="80"/>
    </location>
</feature>
<keyword evidence="2" id="KW-0732">Signal</keyword>
<dbReference type="Proteomes" id="UP001595906">
    <property type="component" value="Unassembled WGS sequence"/>
</dbReference>
<dbReference type="EMBL" id="JBHSDC010000029">
    <property type="protein sequence ID" value="MFC4233261.1"/>
    <property type="molecule type" value="Genomic_DNA"/>
</dbReference>
<gene>
    <name evidence="3" type="ORF">ACFOW1_15270</name>
</gene>
<comment type="caution">
    <text evidence="3">The sequence shown here is derived from an EMBL/GenBank/DDBJ whole genome shotgun (WGS) entry which is preliminary data.</text>
</comment>
<name>A0ABV8Q2U6_9BACT</name>
<organism evidence="3 4">
    <name type="scientific">Parasediminibacterium paludis</name>
    <dbReference type="NCBI Taxonomy" id="908966"/>
    <lineage>
        <taxon>Bacteria</taxon>
        <taxon>Pseudomonadati</taxon>
        <taxon>Bacteroidota</taxon>
        <taxon>Chitinophagia</taxon>
        <taxon>Chitinophagales</taxon>
        <taxon>Chitinophagaceae</taxon>
        <taxon>Parasediminibacterium</taxon>
    </lineage>
</organism>
<feature type="chain" id="PRO_5047264072" description="Secreted protein" evidence="2">
    <location>
        <begin position="23"/>
        <end position="125"/>
    </location>
</feature>
<proteinExistence type="predicted"/>
<evidence type="ECO:0000313" key="4">
    <source>
        <dbReference type="Proteomes" id="UP001595906"/>
    </source>
</evidence>
<sequence>MFKQSIAILFLMAFMAQTFSKAVIICSFYANQSYIAKNLCENRTKPKSCCAGKCQLKKKLNKDTNEDKQNTERKSSKETEVISSKSFFCAYQQLSALTFKQAYCISSNSNTVNRTYPIFHPPGCC</sequence>
<keyword evidence="4" id="KW-1185">Reference proteome</keyword>
<evidence type="ECO:0000313" key="3">
    <source>
        <dbReference type="EMBL" id="MFC4233261.1"/>
    </source>
</evidence>